<gene>
    <name evidence="3" type="ORF">PLICRDRAFT_33081</name>
</gene>
<dbReference type="EMBL" id="KN832584">
    <property type="protein sequence ID" value="KII83078.1"/>
    <property type="molecule type" value="Genomic_DNA"/>
</dbReference>
<dbReference type="Proteomes" id="UP000053263">
    <property type="component" value="Unassembled WGS sequence"/>
</dbReference>
<sequence length="489" mass="51813">MVPKNVVNDQEGVQDDTIPWSLRSRFRSWVTNDRLQGCEVYNLGAGRSVGLAVPPGEEAPKPKKSRGSAKKPVPHPPSVAASPPRTRGHKSVAGPSSKSLGKRPARGSSPAGDAAAVASAGVGASQSSVRPQRKKARVIPDTPRSPSPGDLPGGPSPSPDPLLAELDFELDVDLTALHAARNANTRLQNANESLRAMLRQARDSGRDMQSQNDSLQAALQESEKARLVAEKAALPAQNRATDLQRRLTAASATLAASQDQLGVMRGDLRASQDELGVVRADLLAAQTKLASTETALAAMTVCFENQTVATMGAEAEIEEMRRQMEQAKRALAAVAARDPPYEVLQREVVQLRRLAQARPAISVPRSPASVVAGLQAQVADLEQRLALSSEPRAAEDQARAAVDREALREEAGTLITAFGMRLNTLSRELQAAVDLVAQADVDGARNVLADVRTSFVALLSDMLEQGGAWVDVAKLPSDAAAGVRARFGQ</sequence>
<accession>A0A0C9T4N0</accession>
<feature type="region of interest" description="Disordered" evidence="2">
    <location>
        <begin position="48"/>
        <end position="163"/>
    </location>
</feature>
<name>A0A0C9T4N0_PLICR</name>
<proteinExistence type="predicted"/>
<reference evidence="3 4" key="1">
    <citation type="submission" date="2014-06" db="EMBL/GenBank/DDBJ databases">
        <title>Evolutionary Origins and Diversification of the Mycorrhizal Mutualists.</title>
        <authorList>
            <consortium name="DOE Joint Genome Institute"/>
            <consortium name="Mycorrhizal Genomics Consortium"/>
            <person name="Kohler A."/>
            <person name="Kuo A."/>
            <person name="Nagy L.G."/>
            <person name="Floudas D."/>
            <person name="Copeland A."/>
            <person name="Barry K.W."/>
            <person name="Cichocki N."/>
            <person name="Veneault-Fourrey C."/>
            <person name="LaButti K."/>
            <person name="Lindquist E.A."/>
            <person name="Lipzen A."/>
            <person name="Lundell T."/>
            <person name="Morin E."/>
            <person name="Murat C."/>
            <person name="Riley R."/>
            <person name="Ohm R."/>
            <person name="Sun H."/>
            <person name="Tunlid A."/>
            <person name="Henrissat B."/>
            <person name="Grigoriev I.V."/>
            <person name="Hibbett D.S."/>
            <person name="Martin F."/>
        </authorList>
    </citation>
    <scope>NUCLEOTIDE SEQUENCE [LARGE SCALE GENOMIC DNA]</scope>
    <source>
        <strain evidence="3 4">FD-325 SS-3</strain>
    </source>
</reference>
<keyword evidence="4" id="KW-1185">Reference proteome</keyword>
<evidence type="ECO:0000313" key="4">
    <source>
        <dbReference type="Proteomes" id="UP000053263"/>
    </source>
</evidence>
<feature type="coiled-coil region" evidence="1">
    <location>
        <begin position="310"/>
        <end position="337"/>
    </location>
</feature>
<keyword evidence="1" id="KW-0175">Coiled coil</keyword>
<organism evidence="3 4">
    <name type="scientific">Plicaturopsis crispa FD-325 SS-3</name>
    <dbReference type="NCBI Taxonomy" id="944288"/>
    <lineage>
        <taxon>Eukaryota</taxon>
        <taxon>Fungi</taxon>
        <taxon>Dikarya</taxon>
        <taxon>Basidiomycota</taxon>
        <taxon>Agaricomycotina</taxon>
        <taxon>Agaricomycetes</taxon>
        <taxon>Agaricomycetidae</taxon>
        <taxon>Amylocorticiales</taxon>
        <taxon>Amylocorticiaceae</taxon>
        <taxon>Plicatura</taxon>
        <taxon>Plicaturopsis crispa</taxon>
    </lineage>
</organism>
<feature type="compositionally biased region" description="Low complexity" evidence="2">
    <location>
        <begin position="107"/>
        <end position="129"/>
    </location>
</feature>
<protein>
    <submittedName>
        <fullName evidence="3">Uncharacterized protein</fullName>
    </submittedName>
</protein>
<dbReference type="HOGENOM" id="CLU_611275_0_0_1"/>
<feature type="coiled-coil region" evidence="1">
    <location>
        <begin position="177"/>
        <end position="232"/>
    </location>
</feature>
<feature type="compositionally biased region" description="Basic residues" evidence="2">
    <location>
        <begin position="62"/>
        <end position="73"/>
    </location>
</feature>
<dbReference type="AlphaFoldDB" id="A0A0C9T4N0"/>
<evidence type="ECO:0000256" key="1">
    <source>
        <dbReference type="SAM" id="Coils"/>
    </source>
</evidence>
<evidence type="ECO:0000313" key="3">
    <source>
        <dbReference type="EMBL" id="KII83078.1"/>
    </source>
</evidence>
<evidence type="ECO:0000256" key="2">
    <source>
        <dbReference type="SAM" id="MobiDB-lite"/>
    </source>
</evidence>